<evidence type="ECO:0008006" key="4">
    <source>
        <dbReference type="Google" id="ProtNLM"/>
    </source>
</evidence>
<name>A0A3S2UFX5_9FLAO</name>
<evidence type="ECO:0000256" key="1">
    <source>
        <dbReference type="SAM" id="SignalP"/>
    </source>
</evidence>
<gene>
    <name evidence="2" type="ORF">EOD40_15460</name>
</gene>
<dbReference type="AlphaFoldDB" id="A0A3S2UFX5"/>
<keyword evidence="1" id="KW-0732">Signal</keyword>
<reference evidence="2 3" key="1">
    <citation type="submission" date="2019-01" db="EMBL/GenBank/DDBJ databases">
        <authorList>
            <person name="Chen W.-M."/>
        </authorList>
    </citation>
    <scope>NUCLEOTIDE SEQUENCE [LARGE SCALE GENOMIC DNA]</scope>
    <source>
        <strain evidence="2 3">BBQ-12</strain>
    </source>
</reference>
<evidence type="ECO:0000313" key="3">
    <source>
        <dbReference type="Proteomes" id="UP000285211"/>
    </source>
</evidence>
<organism evidence="2 3">
    <name type="scientific">Flavobacterium sufflavum</name>
    <dbReference type="NCBI Taxonomy" id="1921138"/>
    <lineage>
        <taxon>Bacteria</taxon>
        <taxon>Pseudomonadati</taxon>
        <taxon>Bacteroidota</taxon>
        <taxon>Flavobacteriia</taxon>
        <taxon>Flavobacteriales</taxon>
        <taxon>Flavobacteriaceae</taxon>
        <taxon>Flavobacterium</taxon>
    </lineage>
</organism>
<proteinExistence type="predicted"/>
<evidence type="ECO:0000313" key="2">
    <source>
        <dbReference type="EMBL" id="RVT72808.1"/>
    </source>
</evidence>
<accession>A0A3S2UFX5</accession>
<dbReference type="RefSeq" id="WP_128197071.1">
    <property type="nucleotide sequence ID" value="NZ_SACJ01000012.1"/>
</dbReference>
<dbReference type="EMBL" id="SACJ01000012">
    <property type="protein sequence ID" value="RVT72808.1"/>
    <property type="molecule type" value="Genomic_DNA"/>
</dbReference>
<keyword evidence="3" id="KW-1185">Reference proteome</keyword>
<dbReference type="OrthoDB" id="1094983at2"/>
<feature type="chain" id="PRO_5018679200" description="Molecular chaperone DnaJ" evidence="1">
    <location>
        <begin position="19"/>
        <end position="175"/>
    </location>
</feature>
<protein>
    <recommendedName>
        <fullName evidence="4">Molecular chaperone DnaJ</fullName>
    </recommendedName>
</protein>
<sequence>MKKIVVITVFIITNSLFAQENKAFHPELFNQKVITKIATLEKTHPVSFFEEARKYYKNGNVNESALLFYVGQLRYRYYILAHPDTKPDGDKAIFASLTNVLGQEINYKLGENIENYIKIVEATIDYSKQSDYQFYSIKESPENYEKVINGLIGLKNHLVANKEQFIAKRKENAKK</sequence>
<feature type="signal peptide" evidence="1">
    <location>
        <begin position="1"/>
        <end position="18"/>
    </location>
</feature>
<comment type="caution">
    <text evidence="2">The sequence shown here is derived from an EMBL/GenBank/DDBJ whole genome shotgun (WGS) entry which is preliminary data.</text>
</comment>
<dbReference type="Proteomes" id="UP000285211">
    <property type="component" value="Unassembled WGS sequence"/>
</dbReference>